<comment type="cofactor">
    <cofactor evidence="1">
        <name>a divalent metal cation</name>
        <dbReference type="ChEBI" id="CHEBI:60240"/>
    </cofactor>
</comment>
<evidence type="ECO:0000259" key="3">
    <source>
        <dbReference type="Pfam" id="PF13359"/>
    </source>
</evidence>
<accession>A0A9N8F2Q3</accession>
<dbReference type="Pfam" id="PF13359">
    <property type="entry name" value="DDE_Tnp_4"/>
    <property type="match status" value="1"/>
</dbReference>
<evidence type="ECO:0000313" key="4">
    <source>
        <dbReference type="EMBL" id="CAB9531801.1"/>
    </source>
</evidence>
<comment type="caution">
    <text evidence="4">The sequence shown here is derived from an EMBL/GenBank/DDBJ whole genome shotgun (WGS) entry which is preliminary data.</text>
</comment>
<feature type="domain" description="DDE Tnp4" evidence="3">
    <location>
        <begin position="2"/>
        <end position="61"/>
    </location>
</feature>
<dbReference type="InterPro" id="IPR027806">
    <property type="entry name" value="HARBI1_dom"/>
</dbReference>
<organism evidence="4 5">
    <name type="scientific">Seminavis robusta</name>
    <dbReference type="NCBI Taxonomy" id="568900"/>
    <lineage>
        <taxon>Eukaryota</taxon>
        <taxon>Sar</taxon>
        <taxon>Stramenopiles</taxon>
        <taxon>Ochrophyta</taxon>
        <taxon>Bacillariophyta</taxon>
        <taxon>Bacillariophyceae</taxon>
        <taxon>Bacillariophycidae</taxon>
        <taxon>Naviculales</taxon>
        <taxon>Naviculaceae</taxon>
        <taxon>Seminavis</taxon>
    </lineage>
</organism>
<dbReference type="GO" id="GO:0046872">
    <property type="term" value="F:metal ion binding"/>
    <property type="evidence" value="ECO:0007669"/>
    <property type="project" value="UniProtKB-KW"/>
</dbReference>
<dbReference type="Proteomes" id="UP001153069">
    <property type="component" value="Unassembled WGS sequence"/>
</dbReference>
<dbReference type="OrthoDB" id="126818at2759"/>
<keyword evidence="2" id="KW-0479">Metal-binding</keyword>
<dbReference type="EMBL" id="CAICTM010004007">
    <property type="protein sequence ID" value="CAB9531801.1"/>
    <property type="molecule type" value="Genomic_DNA"/>
</dbReference>
<dbReference type="AlphaFoldDB" id="A0A9N8F2Q3"/>
<evidence type="ECO:0000256" key="2">
    <source>
        <dbReference type="ARBA" id="ARBA00022723"/>
    </source>
</evidence>
<keyword evidence="5" id="KW-1185">Reference proteome</keyword>
<name>A0A9N8F2Q3_9STRA</name>
<sequence length="119" mass="13491">MSQNSTEFNTLLAKPRVKSEHCIGILKGRFPFFKSIRMKIAKKKDLKGIIQYVQGGVILHNWLVKEEIDAGWCYDEVAVTAMAEDDLGAEPATELNQANDARRTQILYYLSTLEDTNIN</sequence>
<evidence type="ECO:0000256" key="1">
    <source>
        <dbReference type="ARBA" id="ARBA00001968"/>
    </source>
</evidence>
<reference evidence="4" key="1">
    <citation type="submission" date="2020-06" db="EMBL/GenBank/DDBJ databases">
        <authorList>
            <consortium name="Plant Systems Biology data submission"/>
        </authorList>
    </citation>
    <scope>NUCLEOTIDE SEQUENCE</scope>
    <source>
        <strain evidence="4">D6</strain>
    </source>
</reference>
<gene>
    <name evidence="4" type="ORF">SEMRO_4009_G352500.1</name>
</gene>
<proteinExistence type="predicted"/>
<protein>
    <recommendedName>
        <fullName evidence="3">DDE Tnp4 domain-containing protein</fullName>
    </recommendedName>
</protein>
<evidence type="ECO:0000313" key="5">
    <source>
        <dbReference type="Proteomes" id="UP001153069"/>
    </source>
</evidence>